<evidence type="ECO:0000313" key="3">
    <source>
        <dbReference type="Proteomes" id="UP000007460"/>
    </source>
</evidence>
<evidence type="ECO:0000313" key="2">
    <source>
        <dbReference type="EMBL" id="ADE40444.1"/>
    </source>
</evidence>
<name>D5BP10_PUNMI</name>
<feature type="compositionally biased region" description="Basic and acidic residues" evidence="1">
    <location>
        <begin position="205"/>
        <end position="226"/>
    </location>
</feature>
<dbReference type="AlphaFoldDB" id="D5BP10"/>
<dbReference type="RefSeq" id="WP_013047071.1">
    <property type="nucleotide sequence ID" value="NC_014010.1"/>
</dbReference>
<dbReference type="KEGG" id="apb:SAR116_2201"/>
<sequence>MHDADQDTTIVMSQLAAVAFDMLADKPLEQISLDDVADAADIDRSYAAICAGTVSALILHHLSMLDNKAMSETYDDLKDAGEVSIREKILEAILHRFEVYNPHKKAVASLAKSALRTPPFGLELLARRVAITRRLLLLCGDNPHGWQGEARIHGVVGVMVASARVWHKDDSPDLSMTMKEIDRRLEQAEDWGYSLGVFGRGASRQKSDAADRADADVAANKEADHD</sequence>
<dbReference type="STRING" id="488538.SAR116_2201"/>
<dbReference type="EMBL" id="CP001751">
    <property type="protein sequence ID" value="ADE40444.1"/>
    <property type="molecule type" value="Genomic_DNA"/>
</dbReference>
<protein>
    <submittedName>
        <fullName evidence="2">Putative transcriptional regulator, TetR family</fullName>
    </submittedName>
</protein>
<dbReference type="eggNOG" id="COG1309">
    <property type="taxonomic scope" value="Bacteria"/>
</dbReference>
<accession>D5BP10</accession>
<feature type="region of interest" description="Disordered" evidence="1">
    <location>
        <begin position="202"/>
        <end position="226"/>
    </location>
</feature>
<dbReference type="Gene3D" id="1.10.357.10">
    <property type="entry name" value="Tetracycline Repressor, domain 2"/>
    <property type="match status" value="1"/>
</dbReference>
<organism evidence="2 3">
    <name type="scientific">Puniceispirillum marinum (strain IMCC1322)</name>
    <dbReference type="NCBI Taxonomy" id="488538"/>
    <lineage>
        <taxon>Bacteria</taxon>
        <taxon>Pseudomonadati</taxon>
        <taxon>Pseudomonadota</taxon>
        <taxon>Alphaproteobacteria</taxon>
        <taxon>Candidatus Puniceispirillales</taxon>
        <taxon>Candidatus Puniceispirillaceae</taxon>
        <taxon>Candidatus Puniceispirillum</taxon>
    </lineage>
</organism>
<dbReference type="HOGENOM" id="CLU_085682_1_0_5"/>
<gene>
    <name evidence="2" type="ordered locus">SAR116_2201</name>
</gene>
<dbReference type="Proteomes" id="UP000007460">
    <property type="component" value="Chromosome"/>
</dbReference>
<proteinExistence type="predicted"/>
<dbReference type="OrthoDB" id="7828598at2"/>
<evidence type="ECO:0000256" key="1">
    <source>
        <dbReference type="SAM" id="MobiDB-lite"/>
    </source>
</evidence>
<keyword evidence="3" id="KW-1185">Reference proteome</keyword>
<reference evidence="2 3" key="1">
    <citation type="journal article" date="2010" name="J. Bacteriol.">
        <title>Complete genome sequence of "Candidatus Puniceispirillum marinum" IMCC1322, a representative of the SAR116 clade in the Alphaproteobacteria.</title>
        <authorList>
            <person name="Oh H.M."/>
            <person name="Kwon K.K."/>
            <person name="Kang I."/>
            <person name="Kang S.G."/>
            <person name="Lee J.H."/>
            <person name="Kim S.J."/>
            <person name="Cho J.C."/>
        </authorList>
    </citation>
    <scope>NUCLEOTIDE SEQUENCE [LARGE SCALE GENOMIC DNA]</scope>
    <source>
        <strain evidence="2 3">IMCC1322</strain>
    </source>
</reference>